<dbReference type="Proteomes" id="UP000007962">
    <property type="component" value="Chromosome"/>
</dbReference>
<protein>
    <submittedName>
        <fullName evidence="1">Phosphoglycerate mutase</fullName>
    </submittedName>
</protein>
<dbReference type="Pfam" id="PF00300">
    <property type="entry name" value="His_Phos_1"/>
    <property type="match status" value="2"/>
</dbReference>
<dbReference type="HOGENOM" id="CLU_096461_0_0_11"/>
<reference evidence="1 2" key="1">
    <citation type="journal article" date="2009" name="Stand. Genomic Sci.">
        <title>Complete genome sequence of Beutenbergia cavernae type strain (HKI 0122).</title>
        <authorList>
            <person name="Land M."/>
            <person name="Pukall R."/>
            <person name="Abt B."/>
            <person name="Goker M."/>
            <person name="Rohde M."/>
            <person name="Glavina Del Rio T."/>
            <person name="Tice H."/>
            <person name="Copeland A."/>
            <person name="Cheng J.F."/>
            <person name="Lucas S."/>
            <person name="Chen F."/>
            <person name="Nolan M."/>
            <person name="Bruce D."/>
            <person name="Goodwin L."/>
            <person name="Pitluck S."/>
            <person name="Ivanova N."/>
            <person name="Mavromatis K."/>
            <person name="Ovchinnikova G."/>
            <person name="Pati A."/>
            <person name="Chen A."/>
            <person name="Palaniappan K."/>
            <person name="Hauser L."/>
            <person name="Chang Y.J."/>
            <person name="Jefferies C.C."/>
            <person name="Saunders E."/>
            <person name="Brettin T."/>
            <person name="Detter J.C."/>
            <person name="Han C."/>
            <person name="Chain P."/>
            <person name="Bristow J."/>
            <person name="Eisen J.A."/>
            <person name="Markowitz V."/>
            <person name="Hugenholtz P."/>
            <person name="Kyrpides N.C."/>
            <person name="Klenk H.P."/>
            <person name="Lapidus A."/>
        </authorList>
    </citation>
    <scope>NUCLEOTIDE SEQUENCE [LARGE SCALE GENOMIC DNA]</scope>
    <source>
        <strain evidence="2">ATCC BAA-8 / DSM 12333 / NBRC 16432</strain>
    </source>
</reference>
<dbReference type="GO" id="GO:0005737">
    <property type="term" value="C:cytoplasm"/>
    <property type="evidence" value="ECO:0007669"/>
    <property type="project" value="TreeGrafter"/>
</dbReference>
<keyword evidence="2" id="KW-1185">Reference proteome</keyword>
<evidence type="ECO:0000313" key="2">
    <source>
        <dbReference type="Proteomes" id="UP000007962"/>
    </source>
</evidence>
<organism evidence="1 2">
    <name type="scientific">Beutenbergia cavernae (strain ATCC BAA-8 / DSM 12333 / CCUG 43141 / JCM 11478 / NBRC 16432 / NCIMB 13614 / HKI 0122)</name>
    <dbReference type="NCBI Taxonomy" id="471853"/>
    <lineage>
        <taxon>Bacteria</taxon>
        <taxon>Bacillati</taxon>
        <taxon>Actinomycetota</taxon>
        <taxon>Actinomycetes</taxon>
        <taxon>Micrococcales</taxon>
        <taxon>Beutenbergiaceae</taxon>
        <taxon>Beutenbergia</taxon>
    </lineage>
</organism>
<gene>
    <name evidence="1" type="ordered locus">Bcav_3664</name>
</gene>
<dbReference type="OrthoDB" id="9793115at2"/>
<dbReference type="PANTHER" id="PTHR48100:SF1">
    <property type="entry name" value="HISTIDINE PHOSPHATASE FAMILY PROTEIN-RELATED"/>
    <property type="match status" value="1"/>
</dbReference>
<dbReference type="InterPro" id="IPR029033">
    <property type="entry name" value="His_PPase_superfam"/>
</dbReference>
<dbReference type="SMART" id="SM00855">
    <property type="entry name" value="PGAM"/>
    <property type="match status" value="1"/>
</dbReference>
<dbReference type="Gene3D" id="3.40.50.1240">
    <property type="entry name" value="Phosphoglycerate mutase-like"/>
    <property type="match status" value="1"/>
</dbReference>
<dbReference type="SUPFAM" id="SSF53254">
    <property type="entry name" value="Phosphoglycerate mutase-like"/>
    <property type="match status" value="1"/>
</dbReference>
<dbReference type="CDD" id="cd07067">
    <property type="entry name" value="HP_PGM_like"/>
    <property type="match status" value="1"/>
</dbReference>
<dbReference type="EMBL" id="CP001618">
    <property type="protein sequence ID" value="ACQ81906.1"/>
    <property type="molecule type" value="Genomic_DNA"/>
</dbReference>
<dbReference type="InterPro" id="IPR013078">
    <property type="entry name" value="His_Pase_superF_clade-1"/>
</dbReference>
<name>C5C3J7_BEUC1</name>
<dbReference type="InterPro" id="IPR050275">
    <property type="entry name" value="PGM_Phosphatase"/>
</dbReference>
<dbReference type="AlphaFoldDB" id="C5C3J7"/>
<dbReference type="PANTHER" id="PTHR48100">
    <property type="entry name" value="BROAD-SPECIFICITY PHOSPHATASE YOR283W-RELATED"/>
    <property type="match status" value="1"/>
</dbReference>
<dbReference type="eggNOG" id="COG0406">
    <property type="taxonomic scope" value="Bacteria"/>
</dbReference>
<proteinExistence type="predicted"/>
<dbReference type="KEGG" id="bcv:Bcav_3664"/>
<dbReference type="GO" id="GO:0016791">
    <property type="term" value="F:phosphatase activity"/>
    <property type="evidence" value="ECO:0007669"/>
    <property type="project" value="TreeGrafter"/>
</dbReference>
<sequence length="230" mass="25089">MRFVVIRHAQSANNLLYERTGASVGRHHDPELTDLGRTQAARLADAVAEGALPWQITHLHTSLMTRAVQTAAPLADALNLPLLGNLDAYETDGVFIANEDGTPVPHPGATADALQAVSARLVLPVGVGPDGWYTRPYEHEYEVHAERARALISSLRHQHDDGDVVALLTHGAFFQHLFRALLGIEQMSGWVLKHNTAISLFADAAVTDYSTVTALRVDWMPHLSDDLVSE</sequence>
<dbReference type="RefSeq" id="WP_015884143.1">
    <property type="nucleotide sequence ID" value="NC_012669.1"/>
</dbReference>
<dbReference type="STRING" id="471853.Bcav_3664"/>
<accession>C5C3J7</accession>
<evidence type="ECO:0000313" key="1">
    <source>
        <dbReference type="EMBL" id="ACQ81906.1"/>
    </source>
</evidence>